<comment type="caution">
    <text evidence="7">The sequence shown here is derived from an EMBL/GenBank/DDBJ whole genome shotgun (WGS) entry which is preliminary data.</text>
</comment>
<sequence length="218" mass="23440">MSYLSSIWSFALVVGLLTIIPGLDTAIIVRTSVLGNYRRAWGVVLGIQSGTLFWGTCTSLGITALLTASQVAYNVVRWAGAAYLLWMGFCMLRDSIRKPREAAESTETSEAGDVPNEAGGLLAGWRRGTLTNVLNPKVGVFYVAMLPQFIPSSAPHLPMGLLLTCVHVVLGTAWSAMLVIFARSARRWIQSAVARRLLDRVTGVVILGFGVVVALSDS</sequence>
<feature type="transmembrane region" description="Helical" evidence="6">
    <location>
        <begin position="160"/>
        <end position="185"/>
    </location>
</feature>
<keyword evidence="8" id="KW-1185">Reference proteome</keyword>
<keyword evidence="4 6" id="KW-1133">Transmembrane helix</keyword>
<feature type="transmembrane region" description="Helical" evidence="6">
    <location>
        <begin position="197"/>
        <end position="216"/>
    </location>
</feature>
<evidence type="ECO:0000256" key="4">
    <source>
        <dbReference type="ARBA" id="ARBA00022989"/>
    </source>
</evidence>
<organism evidence="7 8">
    <name type="scientific">Streptomyces mooreae</name>
    <dbReference type="NCBI Taxonomy" id="3075523"/>
    <lineage>
        <taxon>Bacteria</taxon>
        <taxon>Bacillati</taxon>
        <taxon>Actinomycetota</taxon>
        <taxon>Actinomycetes</taxon>
        <taxon>Kitasatosporales</taxon>
        <taxon>Streptomycetaceae</taxon>
        <taxon>Streptomyces</taxon>
    </lineage>
</organism>
<reference evidence="7" key="1">
    <citation type="submission" date="2024-05" db="EMBL/GenBank/DDBJ databases">
        <title>30 novel species of actinomycetes from the DSMZ collection.</title>
        <authorList>
            <person name="Nouioui I."/>
        </authorList>
    </citation>
    <scope>NUCLEOTIDE SEQUENCE</scope>
    <source>
        <strain evidence="7">DSM 41527</strain>
    </source>
</reference>
<evidence type="ECO:0000256" key="6">
    <source>
        <dbReference type="SAM" id="Phobius"/>
    </source>
</evidence>
<comment type="subcellular location">
    <subcellularLocation>
        <location evidence="1">Cell membrane</location>
        <topology evidence="1">Multi-pass membrane protein</topology>
    </subcellularLocation>
</comment>
<protein>
    <submittedName>
        <fullName evidence="7">LysE family translocator</fullName>
    </submittedName>
</protein>
<keyword evidence="3 6" id="KW-0812">Transmembrane</keyword>
<gene>
    <name evidence="7" type="ORF">RM550_11920</name>
</gene>
<dbReference type="Pfam" id="PF01810">
    <property type="entry name" value="LysE"/>
    <property type="match status" value="1"/>
</dbReference>
<feature type="transmembrane region" description="Helical" evidence="6">
    <location>
        <begin position="71"/>
        <end position="92"/>
    </location>
</feature>
<dbReference type="InterPro" id="IPR001123">
    <property type="entry name" value="LeuE-type"/>
</dbReference>
<accession>A0ABU2T6K9</accession>
<dbReference type="PANTHER" id="PTHR30086:SF20">
    <property type="entry name" value="ARGININE EXPORTER PROTEIN ARGO-RELATED"/>
    <property type="match status" value="1"/>
</dbReference>
<evidence type="ECO:0000313" key="7">
    <source>
        <dbReference type="EMBL" id="MDT0456436.1"/>
    </source>
</evidence>
<evidence type="ECO:0000256" key="5">
    <source>
        <dbReference type="ARBA" id="ARBA00023136"/>
    </source>
</evidence>
<feature type="transmembrane region" description="Helical" evidence="6">
    <location>
        <begin position="6"/>
        <end position="29"/>
    </location>
</feature>
<name>A0ABU2T6K9_9ACTN</name>
<dbReference type="EMBL" id="JAVRFE010000012">
    <property type="protein sequence ID" value="MDT0456436.1"/>
    <property type="molecule type" value="Genomic_DNA"/>
</dbReference>
<dbReference type="Proteomes" id="UP001180551">
    <property type="component" value="Unassembled WGS sequence"/>
</dbReference>
<evidence type="ECO:0000256" key="2">
    <source>
        <dbReference type="ARBA" id="ARBA00022475"/>
    </source>
</evidence>
<dbReference type="PIRSF" id="PIRSF006324">
    <property type="entry name" value="LeuE"/>
    <property type="match status" value="1"/>
</dbReference>
<dbReference type="RefSeq" id="WP_311623649.1">
    <property type="nucleotide sequence ID" value="NZ_JAVRFE010000012.1"/>
</dbReference>
<keyword evidence="2" id="KW-1003">Cell membrane</keyword>
<dbReference type="PANTHER" id="PTHR30086">
    <property type="entry name" value="ARGININE EXPORTER PROTEIN ARGO"/>
    <property type="match status" value="1"/>
</dbReference>
<evidence type="ECO:0000313" key="8">
    <source>
        <dbReference type="Proteomes" id="UP001180551"/>
    </source>
</evidence>
<feature type="transmembrane region" description="Helical" evidence="6">
    <location>
        <begin position="41"/>
        <end position="65"/>
    </location>
</feature>
<proteinExistence type="predicted"/>
<keyword evidence="5 6" id="KW-0472">Membrane</keyword>
<evidence type="ECO:0000256" key="3">
    <source>
        <dbReference type="ARBA" id="ARBA00022692"/>
    </source>
</evidence>
<evidence type="ECO:0000256" key="1">
    <source>
        <dbReference type="ARBA" id="ARBA00004651"/>
    </source>
</evidence>